<dbReference type="AlphaFoldDB" id="A0AAE2CMN3"/>
<evidence type="ECO:0000313" key="2">
    <source>
        <dbReference type="EMBL" id="KAK4427821.1"/>
    </source>
</evidence>
<dbReference type="Pfam" id="PF14111">
    <property type="entry name" value="DUF4283"/>
    <property type="match status" value="1"/>
</dbReference>
<comment type="caution">
    <text evidence="2">The sequence shown here is derived from an EMBL/GenBank/DDBJ whole genome shotgun (WGS) entry which is preliminary data.</text>
</comment>
<accession>A0AAE2CMN3</accession>
<reference evidence="2" key="1">
    <citation type="submission" date="2020-06" db="EMBL/GenBank/DDBJ databases">
        <authorList>
            <person name="Li T."/>
            <person name="Hu X."/>
            <person name="Zhang T."/>
            <person name="Song X."/>
            <person name="Zhang H."/>
            <person name="Dai N."/>
            <person name="Sheng W."/>
            <person name="Hou X."/>
            <person name="Wei L."/>
        </authorList>
    </citation>
    <scope>NUCLEOTIDE SEQUENCE</scope>
    <source>
        <strain evidence="2">3651</strain>
        <tissue evidence="2">Leaf</tissue>
    </source>
</reference>
<dbReference type="Proteomes" id="UP001293254">
    <property type="component" value="Unassembled WGS sequence"/>
</dbReference>
<dbReference type="EMBL" id="JACGWO010000005">
    <property type="protein sequence ID" value="KAK4427821.1"/>
    <property type="molecule type" value="Genomic_DNA"/>
</dbReference>
<feature type="domain" description="DUF4283" evidence="1">
    <location>
        <begin position="64"/>
        <end position="119"/>
    </location>
</feature>
<evidence type="ECO:0000313" key="3">
    <source>
        <dbReference type="Proteomes" id="UP001293254"/>
    </source>
</evidence>
<evidence type="ECO:0000259" key="1">
    <source>
        <dbReference type="Pfam" id="PF14111"/>
    </source>
</evidence>
<gene>
    <name evidence="2" type="ORF">Salat_1551100</name>
</gene>
<reference evidence="2" key="2">
    <citation type="journal article" date="2024" name="Plant">
        <title>Genomic evolution and insights into agronomic trait innovations of Sesamum species.</title>
        <authorList>
            <person name="Miao H."/>
            <person name="Wang L."/>
            <person name="Qu L."/>
            <person name="Liu H."/>
            <person name="Sun Y."/>
            <person name="Le M."/>
            <person name="Wang Q."/>
            <person name="Wei S."/>
            <person name="Zheng Y."/>
            <person name="Lin W."/>
            <person name="Duan Y."/>
            <person name="Cao H."/>
            <person name="Xiong S."/>
            <person name="Wang X."/>
            <person name="Wei L."/>
            <person name="Li C."/>
            <person name="Ma Q."/>
            <person name="Ju M."/>
            <person name="Zhao R."/>
            <person name="Li G."/>
            <person name="Mu C."/>
            <person name="Tian Q."/>
            <person name="Mei H."/>
            <person name="Zhang T."/>
            <person name="Gao T."/>
            <person name="Zhang H."/>
        </authorList>
    </citation>
    <scope>NUCLEOTIDE SEQUENCE</scope>
    <source>
        <strain evidence="2">3651</strain>
    </source>
</reference>
<protein>
    <recommendedName>
        <fullName evidence="1">DUF4283 domain-containing protein</fullName>
    </recommendedName>
</protein>
<keyword evidence="3" id="KW-1185">Reference proteome</keyword>
<sequence>MRVALLYSQLESLVYQSRVTSLGAKVSTGWIDTLRNQERCYLFTEEENGKVNIPSEIWQKKLDMGLSLLGKVVTRKWANFEALRLALHRMLNPGKGMRVQSLNEEHFLITFNHVIDLTDHWQTTLGFSTNS</sequence>
<name>A0AAE2CMN3_9LAMI</name>
<dbReference type="InterPro" id="IPR025558">
    <property type="entry name" value="DUF4283"/>
</dbReference>
<organism evidence="2 3">
    <name type="scientific">Sesamum alatum</name>
    <dbReference type="NCBI Taxonomy" id="300844"/>
    <lineage>
        <taxon>Eukaryota</taxon>
        <taxon>Viridiplantae</taxon>
        <taxon>Streptophyta</taxon>
        <taxon>Embryophyta</taxon>
        <taxon>Tracheophyta</taxon>
        <taxon>Spermatophyta</taxon>
        <taxon>Magnoliopsida</taxon>
        <taxon>eudicotyledons</taxon>
        <taxon>Gunneridae</taxon>
        <taxon>Pentapetalae</taxon>
        <taxon>asterids</taxon>
        <taxon>lamiids</taxon>
        <taxon>Lamiales</taxon>
        <taxon>Pedaliaceae</taxon>
        <taxon>Sesamum</taxon>
    </lineage>
</organism>
<proteinExistence type="predicted"/>